<dbReference type="EMBL" id="HBUE01306251">
    <property type="protein sequence ID" value="CAG6581169.1"/>
    <property type="molecule type" value="Transcribed_RNA"/>
</dbReference>
<feature type="compositionally biased region" description="Low complexity" evidence="1">
    <location>
        <begin position="96"/>
        <end position="106"/>
    </location>
</feature>
<feature type="region of interest" description="Disordered" evidence="1">
    <location>
        <begin position="1"/>
        <end position="117"/>
    </location>
</feature>
<accession>A0A8D8NX91</accession>
<dbReference type="EMBL" id="HBUE01306250">
    <property type="protein sequence ID" value="CAG6581167.1"/>
    <property type="molecule type" value="Transcribed_RNA"/>
</dbReference>
<evidence type="ECO:0000256" key="1">
    <source>
        <dbReference type="SAM" id="MobiDB-lite"/>
    </source>
</evidence>
<protein>
    <submittedName>
        <fullName evidence="2">(northern house mosquito) hypothetical protein</fullName>
    </submittedName>
</protein>
<dbReference type="EMBL" id="HBUE01200096">
    <property type="protein sequence ID" value="CAG6529381.1"/>
    <property type="molecule type" value="Transcribed_RNA"/>
</dbReference>
<reference evidence="2" key="1">
    <citation type="submission" date="2021-05" db="EMBL/GenBank/DDBJ databases">
        <authorList>
            <person name="Alioto T."/>
            <person name="Alioto T."/>
            <person name="Gomez Garrido J."/>
        </authorList>
    </citation>
    <scope>NUCLEOTIDE SEQUENCE</scope>
</reference>
<dbReference type="EMBL" id="HBUE01200097">
    <property type="protein sequence ID" value="CAG6529383.1"/>
    <property type="molecule type" value="Transcribed_RNA"/>
</dbReference>
<organism evidence="2">
    <name type="scientific">Culex pipiens</name>
    <name type="common">House mosquito</name>
    <dbReference type="NCBI Taxonomy" id="7175"/>
    <lineage>
        <taxon>Eukaryota</taxon>
        <taxon>Metazoa</taxon>
        <taxon>Ecdysozoa</taxon>
        <taxon>Arthropoda</taxon>
        <taxon>Hexapoda</taxon>
        <taxon>Insecta</taxon>
        <taxon>Pterygota</taxon>
        <taxon>Neoptera</taxon>
        <taxon>Endopterygota</taxon>
        <taxon>Diptera</taxon>
        <taxon>Nematocera</taxon>
        <taxon>Culicoidea</taxon>
        <taxon>Culicidae</taxon>
        <taxon>Culicinae</taxon>
        <taxon>Culicini</taxon>
        <taxon>Culex</taxon>
        <taxon>Culex</taxon>
    </lineage>
</organism>
<evidence type="ECO:0000313" key="2">
    <source>
        <dbReference type="EMBL" id="CAG6581167.1"/>
    </source>
</evidence>
<dbReference type="AlphaFoldDB" id="A0A8D8NX91"/>
<proteinExistence type="predicted"/>
<sequence>MPNRGGALQSGPGARQKSETEQANTAGPPGNRGQDSGPARCPQAALPLPGDICTGVRGGPSPEGPERAGLSVSAVLQRRHPGAVRARAAAGGGAAVGRPAHAPARPRQQHLPRQADRQDCRTRIWTGSLCACLPD</sequence>
<name>A0A8D8NX91_CULPI</name>